<evidence type="ECO:0000313" key="2">
    <source>
        <dbReference type="Proteomes" id="UP000288794"/>
    </source>
</evidence>
<gene>
    <name evidence="1" type="ORF">ED28_07285</name>
</gene>
<name>A0A443IEV2_9GAMM</name>
<dbReference type="RefSeq" id="WP_128176618.1">
    <property type="nucleotide sequence ID" value="NZ_CP071409.1"/>
</dbReference>
<keyword evidence="2" id="KW-1185">Reference proteome</keyword>
<reference evidence="1 2" key="1">
    <citation type="submission" date="2014-04" db="EMBL/GenBank/DDBJ databases">
        <title>Draft genome sequence of Pantoea beijingensis strain LMG 27579, an emerging pathogen to Pleurotus eryngii with potential industrial application.</title>
        <authorList>
            <person name="Xu F."/>
            <person name="Liu Y."/>
            <person name="Wang S."/>
            <person name="Yin Y."/>
            <person name="Ma Y."/>
            <person name="Zhao S."/>
            <person name="Rong C."/>
        </authorList>
    </citation>
    <scope>NUCLEOTIDE SEQUENCE [LARGE SCALE GENOMIC DNA]</scope>
    <source>
        <strain evidence="1 2">LMG 27579</strain>
    </source>
</reference>
<dbReference type="Proteomes" id="UP000288794">
    <property type="component" value="Unassembled WGS sequence"/>
</dbReference>
<comment type="caution">
    <text evidence="1">The sequence shown here is derived from an EMBL/GenBank/DDBJ whole genome shotgun (WGS) entry which is preliminary data.</text>
</comment>
<evidence type="ECO:0000313" key="1">
    <source>
        <dbReference type="EMBL" id="RWR02597.1"/>
    </source>
</evidence>
<organism evidence="1 2">
    <name type="scientific">[Pantoea] beijingensis</name>
    <dbReference type="NCBI Taxonomy" id="1324864"/>
    <lineage>
        <taxon>Bacteria</taxon>
        <taxon>Pseudomonadati</taxon>
        <taxon>Pseudomonadota</taxon>
        <taxon>Gammaproteobacteria</taxon>
        <taxon>Enterobacterales</taxon>
        <taxon>Erwiniaceae</taxon>
        <taxon>Erwinia</taxon>
    </lineage>
</organism>
<protein>
    <submittedName>
        <fullName evidence="1">Uncharacterized protein</fullName>
    </submittedName>
</protein>
<dbReference type="AlphaFoldDB" id="A0A443IEV2"/>
<accession>A0A443IEV2</accession>
<dbReference type="InterPro" id="IPR054205">
    <property type="entry name" value="DUF6911"/>
</dbReference>
<dbReference type="Pfam" id="PF21852">
    <property type="entry name" value="DUF6911"/>
    <property type="match status" value="1"/>
</dbReference>
<proteinExistence type="predicted"/>
<dbReference type="EMBL" id="JMEE01000012">
    <property type="protein sequence ID" value="RWR02597.1"/>
    <property type="molecule type" value="Genomic_DNA"/>
</dbReference>
<sequence length="134" mass="15212">MINFELGGHYLDYGKRVQLPLIAQPSIVQIMSYLDILKSHDGILVLDNDQEDNHMPYNMTLYSDSGIFMILLATSMDDGDIDVRTFCNKSSSKDFILIHGEPYSEASTVKEFSSVIEAFKEFYKTGDVSRELLD</sequence>